<dbReference type="STRING" id="650164.K5WLA9"/>
<dbReference type="RefSeq" id="XP_007389555.1">
    <property type="nucleotide sequence ID" value="XM_007389493.1"/>
</dbReference>
<evidence type="ECO:0000313" key="1">
    <source>
        <dbReference type="EMBL" id="EKM60215.1"/>
    </source>
</evidence>
<gene>
    <name evidence="1" type="ORF">PHACADRAFT_23641</name>
</gene>
<protein>
    <recommendedName>
        <fullName evidence="3">DUF4218 domain-containing protein</fullName>
    </recommendedName>
</protein>
<organism evidence="1 2">
    <name type="scientific">Phanerochaete carnosa (strain HHB-10118-sp)</name>
    <name type="common">White-rot fungus</name>
    <name type="synonym">Peniophora carnosa</name>
    <dbReference type="NCBI Taxonomy" id="650164"/>
    <lineage>
        <taxon>Eukaryota</taxon>
        <taxon>Fungi</taxon>
        <taxon>Dikarya</taxon>
        <taxon>Basidiomycota</taxon>
        <taxon>Agaricomycotina</taxon>
        <taxon>Agaricomycetes</taxon>
        <taxon>Polyporales</taxon>
        <taxon>Phanerochaetaceae</taxon>
        <taxon>Phanerochaete</taxon>
    </lineage>
</organism>
<dbReference type="InParanoid" id="K5WLA9"/>
<dbReference type="AlphaFoldDB" id="K5WLA9"/>
<proteinExistence type="predicted"/>
<keyword evidence="2" id="KW-1185">Reference proteome</keyword>
<evidence type="ECO:0000313" key="2">
    <source>
        <dbReference type="Proteomes" id="UP000008370"/>
    </source>
</evidence>
<dbReference type="OrthoDB" id="3247418at2759"/>
<dbReference type="HOGENOM" id="CLU_067870_0_0_1"/>
<dbReference type="KEGG" id="pco:PHACADRAFT_23641"/>
<dbReference type="EMBL" id="JH930468">
    <property type="protein sequence ID" value="EKM60215.1"/>
    <property type="molecule type" value="Genomic_DNA"/>
</dbReference>
<accession>K5WLA9</accession>
<dbReference type="GeneID" id="18913653"/>
<reference evidence="1 2" key="1">
    <citation type="journal article" date="2012" name="BMC Genomics">
        <title>Comparative genomics of the white-rot fungi, Phanerochaete carnosa and P. chrysosporium, to elucidate the genetic basis of the distinct wood types they colonize.</title>
        <authorList>
            <person name="Suzuki H."/>
            <person name="MacDonald J."/>
            <person name="Syed K."/>
            <person name="Salamov A."/>
            <person name="Hori C."/>
            <person name="Aerts A."/>
            <person name="Henrissat B."/>
            <person name="Wiebenga A."/>
            <person name="vanKuyk P.A."/>
            <person name="Barry K."/>
            <person name="Lindquist E."/>
            <person name="LaButti K."/>
            <person name="Lapidus A."/>
            <person name="Lucas S."/>
            <person name="Coutinho P."/>
            <person name="Gong Y."/>
            <person name="Samejima M."/>
            <person name="Mahadevan R."/>
            <person name="Abou-Zaid M."/>
            <person name="de Vries R.P."/>
            <person name="Igarashi K."/>
            <person name="Yadav J.S."/>
            <person name="Grigoriev I.V."/>
            <person name="Master E.R."/>
        </authorList>
    </citation>
    <scope>NUCLEOTIDE SEQUENCE [LARGE SCALE GENOMIC DNA]</scope>
    <source>
        <strain evidence="1 2">HHB-10118-sp</strain>
    </source>
</reference>
<sequence length="288" mass="33147">MALVSAVMVAEMHHMTPRRRMAYVEYIRQYVSKLHTLFPHVRPRPNKHVAFHIFDFLLLYGPIQSWWCFPFERLVGVLQNLPSNHKFGQMEGSLMKSFIATSKLRRWLNRADALPVIKECKVVFNKAFRNKFKESALFEDVTASRRTPVVTPPDLFSLIQKARVVLRVHTPHTNTMYSHSSTHLSNSLILYRAGGDASRPQSAGSIKYIYDDDSIVTLAVQRQLAALPGTADPFSPYPDYDAQLHSTRLDDDLEEVQLHWVIGHYARWPMSEDVCVVLPLLRKCNDQD</sequence>
<dbReference type="Proteomes" id="UP000008370">
    <property type="component" value="Unassembled WGS sequence"/>
</dbReference>
<evidence type="ECO:0008006" key="3">
    <source>
        <dbReference type="Google" id="ProtNLM"/>
    </source>
</evidence>
<name>K5WLA9_PHACS</name>